<keyword evidence="1" id="KW-0472">Membrane</keyword>
<dbReference type="RefSeq" id="WP_250141076.1">
    <property type="nucleotide sequence ID" value="NZ_JALIQP010000003.1"/>
</dbReference>
<name>A0ABD5PV50_9EURY</name>
<evidence type="ECO:0000256" key="1">
    <source>
        <dbReference type="SAM" id="Phobius"/>
    </source>
</evidence>
<comment type="caution">
    <text evidence="2">The sequence shown here is derived from an EMBL/GenBank/DDBJ whole genome shotgun (WGS) entry which is preliminary data.</text>
</comment>
<dbReference type="AlphaFoldDB" id="A0ABD5PV50"/>
<gene>
    <name evidence="2" type="ORF">ACFO5R_20645</name>
</gene>
<sequence length="52" mass="5265">MATPIPCQEQLTTVAAVAFILSVGVVSTVQSVGTHSLLALSAVAFVTLYVCG</sequence>
<keyword evidence="1" id="KW-1133">Transmembrane helix</keyword>
<protein>
    <recommendedName>
        <fullName evidence="4">NADH dehydrogenase subunit 6</fullName>
    </recommendedName>
</protein>
<accession>A0ABD5PV50</accession>
<keyword evidence="3" id="KW-1185">Reference proteome</keyword>
<dbReference type="EMBL" id="JBHSFA010000011">
    <property type="protein sequence ID" value="MFC4544342.1"/>
    <property type="molecule type" value="Genomic_DNA"/>
</dbReference>
<organism evidence="2 3">
    <name type="scientific">Halosolutus amylolyticus</name>
    <dbReference type="NCBI Taxonomy" id="2932267"/>
    <lineage>
        <taxon>Archaea</taxon>
        <taxon>Methanobacteriati</taxon>
        <taxon>Methanobacteriota</taxon>
        <taxon>Stenosarchaea group</taxon>
        <taxon>Halobacteria</taxon>
        <taxon>Halobacteriales</taxon>
        <taxon>Natrialbaceae</taxon>
        <taxon>Halosolutus</taxon>
    </lineage>
</organism>
<feature type="transmembrane region" description="Helical" evidence="1">
    <location>
        <begin position="12"/>
        <end position="29"/>
    </location>
</feature>
<proteinExistence type="predicted"/>
<evidence type="ECO:0000313" key="3">
    <source>
        <dbReference type="Proteomes" id="UP001595898"/>
    </source>
</evidence>
<evidence type="ECO:0008006" key="4">
    <source>
        <dbReference type="Google" id="ProtNLM"/>
    </source>
</evidence>
<evidence type="ECO:0000313" key="2">
    <source>
        <dbReference type="EMBL" id="MFC4544342.1"/>
    </source>
</evidence>
<dbReference type="Proteomes" id="UP001595898">
    <property type="component" value="Unassembled WGS sequence"/>
</dbReference>
<keyword evidence="1" id="KW-0812">Transmembrane</keyword>
<reference evidence="2 3" key="1">
    <citation type="journal article" date="2019" name="Int. J. Syst. Evol. Microbiol.">
        <title>The Global Catalogue of Microorganisms (GCM) 10K type strain sequencing project: providing services to taxonomists for standard genome sequencing and annotation.</title>
        <authorList>
            <consortium name="The Broad Institute Genomics Platform"/>
            <consortium name="The Broad Institute Genome Sequencing Center for Infectious Disease"/>
            <person name="Wu L."/>
            <person name="Ma J."/>
        </authorList>
    </citation>
    <scope>NUCLEOTIDE SEQUENCE [LARGE SCALE GENOMIC DNA]</scope>
    <source>
        <strain evidence="2 3">WLHS5</strain>
    </source>
</reference>